<proteinExistence type="predicted"/>
<dbReference type="SUPFAM" id="SSF52047">
    <property type="entry name" value="RNI-like"/>
    <property type="match status" value="1"/>
</dbReference>
<protein>
    <submittedName>
        <fullName evidence="1">Uncharacterized protein</fullName>
    </submittedName>
</protein>
<gene>
    <name evidence="1" type="ORF">TKK_005793</name>
</gene>
<accession>A0ABD2X966</accession>
<sequence length="465" mass="53078">MAAFPTLSCYYYKHELRRREALSQSNASQSALVKMDHKVHYPVLFTHDSPNLVLNIKGLSGNFKEHHIQEFLKPIDPSKYTLTAVKPNPTSKWTAGKINCASLLVSCKIQTFAAANMFKWSFVNSRGKKHQGYLRVVPEGDKNFHSSCIIIKPPTHYSPQTLACPFVSDYPTTIQLFKRMDIRTAFNSVLAFSLHSTLVDALFTYYFDSSRPIDFGQTSFKRILDSFDKYSPHTLIFNTPNDFNSVLLVKKCLQKMYESSPGRRVGERSRLRRLDVTAVEMNQQCVEFIFDKYEIDSFSLGTTLSPVDKILCKANIKCLKVINNIKFRGECLANSALREVVIENCANLRLELVGKALVNNFSLITLDIINSYATDFHVGNVSLFEQIFSNSNTLEQVAIKFKRPDIRLEIADFNPQIHMSPKIKYLDLSNAMFVKSVIHLIIPRIPNVSILKLENIHRNEHVDFS</sequence>
<reference evidence="1 2" key="1">
    <citation type="journal article" date="2024" name="bioRxiv">
        <title>A reference genome for Trichogramma kaykai: A tiny desert-dwelling parasitoid wasp with competing sex-ratio distorters.</title>
        <authorList>
            <person name="Culotta J."/>
            <person name="Lindsey A.R."/>
        </authorList>
    </citation>
    <scope>NUCLEOTIDE SEQUENCE [LARGE SCALE GENOMIC DNA]</scope>
    <source>
        <strain evidence="1 2">KSX58</strain>
    </source>
</reference>
<evidence type="ECO:0000313" key="1">
    <source>
        <dbReference type="EMBL" id="KAL3401186.1"/>
    </source>
</evidence>
<dbReference type="EMBL" id="JBJJXI010000049">
    <property type="protein sequence ID" value="KAL3401186.1"/>
    <property type="molecule type" value="Genomic_DNA"/>
</dbReference>
<comment type="caution">
    <text evidence="1">The sequence shown here is derived from an EMBL/GenBank/DDBJ whole genome shotgun (WGS) entry which is preliminary data.</text>
</comment>
<dbReference type="Proteomes" id="UP001627154">
    <property type="component" value="Unassembled WGS sequence"/>
</dbReference>
<evidence type="ECO:0000313" key="2">
    <source>
        <dbReference type="Proteomes" id="UP001627154"/>
    </source>
</evidence>
<keyword evidence="2" id="KW-1185">Reference proteome</keyword>
<name>A0ABD2X966_9HYME</name>
<organism evidence="1 2">
    <name type="scientific">Trichogramma kaykai</name>
    <dbReference type="NCBI Taxonomy" id="54128"/>
    <lineage>
        <taxon>Eukaryota</taxon>
        <taxon>Metazoa</taxon>
        <taxon>Ecdysozoa</taxon>
        <taxon>Arthropoda</taxon>
        <taxon>Hexapoda</taxon>
        <taxon>Insecta</taxon>
        <taxon>Pterygota</taxon>
        <taxon>Neoptera</taxon>
        <taxon>Endopterygota</taxon>
        <taxon>Hymenoptera</taxon>
        <taxon>Apocrita</taxon>
        <taxon>Proctotrupomorpha</taxon>
        <taxon>Chalcidoidea</taxon>
        <taxon>Trichogrammatidae</taxon>
        <taxon>Trichogramma</taxon>
    </lineage>
</organism>
<dbReference type="AlphaFoldDB" id="A0ABD2X966"/>